<dbReference type="EMBL" id="QPJW01000001">
    <property type="protein sequence ID" value="RCX23592.1"/>
    <property type="molecule type" value="Genomic_DNA"/>
</dbReference>
<dbReference type="AlphaFoldDB" id="A0A369BPP0"/>
<dbReference type="PANTHER" id="PTHR40072:SF1">
    <property type="entry name" value="MOLYBDOPTERIN-GUANINE DINUCLEOTIDE BIOSYNTHESIS ADAPTER PROTEIN"/>
    <property type="match status" value="1"/>
</dbReference>
<dbReference type="GO" id="GO:0006777">
    <property type="term" value="P:Mo-molybdopterin cofactor biosynthetic process"/>
    <property type="evidence" value="ECO:0007669"/>
    <property type="project" value="InterPro"/>
</dbReference>
<comment type="caution">
    <text evidence="2">The sequence shown here is derived from an EMBL/GenBank/DDBJ whole genome shotgun (WGS) entry which is preliminary data.</text>
</comment>
<evidence type="ECO:0000313" key="3">
    <source>
        <dbReference type="Proteomes" id="UP000253090"/>
    </source>
</evidence>
<dbReference type="PANTHER" id="PTHR40072">
    <property type="entry name" value="MOLYBDOPTERIN-GUANINE DINUCLEOTIDE BIOSYNTHESIS ADAPTER PROTEIN-RELATED"/>
    <property type="match status" value="1"/>
</dbReference>
<dbReference type="InterPro" id="IPR052539">
    <property type="entry name" value="MGD_biosynthesis_adapter"/>
</dbReference>
<name>A0A369BPP0_9BACL</name>
<sequence length="176" mass="19777">MKPVVQICGYKNSGKTTLLSSLLRIFNGMNISTAVIKHDLHGFEGDVEDTDTYKLRSAGAAATAITSPWRTAVVEERETPLHDLIERFQSYDLILVEGFKQESYPKIVLLHTPEDLDLIHQVSGLIALVVRRDSKEGIGISDNIFINTLVKESEVLVFYADEVRRIAEFILTRSEN</sequence>
<dbReference type="CDD" id="cd03116">
    <property type="entry name" value="MobB"/>
    <property type="match status" value="1"/>
</dbReference>
<proteinExistence type="predicted"/>
<evidence type="ECO:0000313" key="2">
    <source>
        <dbReference type="EMBL" id="RCX23592.1"/>
    </source>
</evidence>
<organism evidence="2 3">
    <name type="scientific">Fontibacillus phaseoli</name>
    <dbReference type="NCBI Taxonomy" id="1416533"/>
    <lineage>
        <taxon>Bacteria</taxon>
        <taxon>Bacillati</taxon>
        <taxon>Bacillota</taxon>
        <taxon>Bacilli</taxon>
        <taxon>Bacillales</taxon>
        <taxon>Paenibacillaceae</taxon>
        <taxon>Fontibacillus</taxon>
    </lineage>
</organism>
<reference evidence="2 3" key="1">
    <citation type="submission" date="2018-07" db="EMBL/GenBank/DDBJ databases">
        <title>Genomic Encyclopedia of Type Strains, Phase III (KMG-III): the genomes of soil and plant-associated and newly described type strains.</title>
        <authorList>
            <person name="Whitman W."/>
        </authorList>
    </citation>
    <scope>NUCLEOTIDE SEQUENCE [LARGE SCALE GENOMIC DNA]</scope>
    <source>
        <strain evidence="2 3">CECT 8333</strain>
    </source>
</reference>
<dbReference type="OrthoDB" id="9786803at2"/>
<dbReference type="SUPFAM" id="SSF52540">
    <property type="entry name" value="P-loop containing nucleoside triphosphate hydrolases"/>
    <property type="match status" value="1"/>
</dbReference>
<feature type="domain" description="Molybdopterin-guanine dinucleotide biosynthesis protein B (MobB)" evidence="1">
    <location>
        <begin position="4"/>
        <end position="129"/>
    </location>
</feature>
<dbReference type="RefSeq" id="WP_114495451.1">
    <property type="nucleotide sequence ID" value="NZ_QPJW01000001.1"/>
</dbReference>
<dbReference type="Pfam" id="PF03205">
    <property type="entry name" value="MobB"/>
    <property type="match status" value="1"/>
</dbReference>
<dbReference type="NCBIfam" id="TIGR00176">
    <property type="entry name" value="mobB"/>
    <property type="match status" value="1"/>
</dbReference>
<gene>
    <name evidence="2" type="ORF">DFP94_1011191</name>
</gene>
<dbReference type="GO" id="GO:0005525">
    <property type="term" value="F:GTP binding"/>
    <property type="evidence" value="ECO:0007669"/>
    <property type="project" value="InterPro"/>
</dbReference>
<keyword evidence="3" id="KW-1185">Reference proteome</keyword>
<protein>
    <submittedName>
        <fullName evidence="2">Molybdopterin-guanine dinucleotide biosynthesis protein B</fullName>
    </submittedName>
</protein>
<dbReference type="Proteomes" id="UP000253090">
    <property type="component" value="Unassembled WGS sequence"/>
</dbReference>
<dbReference type="InterPro" id="IPR027417">
    <property type="entry name" value="P-loop_NTPase"/>
</dbReference>
<dbReference type="InterPro" id="IPR004435">
    <property type="entry name" value="MobB_dom"/>
</dbReference>
<evidence type="ECO:0000259" key="1">
    <source>
        <dbReference type="Pfam" id="PF03205"/>
    </source>
</evidence>
<accession>A0A369BPP0</accession>
<dbReference type="Gene3D" id="3.40.50.300">
    <property type="entry name" value="P-loop containing nucleotide triphosphate hydrolases"/>
    <property type="match status" value="1"/>
</dbReference>